<dbReference type="Gene3D" id="3.30.565.10">
    <property type="entry name" value="Histidine kinase-like ATPase, C-terminal domain"/>
    <property type="match status" value="1"/>
</dbReference>
<dbReference type="GO" id="GO:0016020">
    <property type="term" value="C:membrane"/>
    <property type="evidence" value="ECO:0007669"/>
    <property type="project" value="UniProtKB-SubCell"/>
</dbReference>
<dbReference type="SMART" id="SM00388">
    <property type="entry name" value="HisKA"/>
    <property type="match status" value="1"/>
</dbReference>
<evidence type="ECO:0000259" key="12">
    <source>
        <dbReference type="PROSITE" id="PS50109"/>
    </source>
</evidence>
<dbReference type="RefSeq" id="WP_102227980.1">
    <property type="nucleotide sequence ID" value="NZ_PNFY01000031.1"/>
</dbReference>
<feature type="transmembrane region" description="Helical" evidence="11">
    <location>
        <begin position="20"/>
        <end position="43"/>
    </location>
</feature>
<evidence type="ECO:0000256" key="5">
    <source>
        <dbReference type="ARBA" id="ARBA00022679"/>
    </source>
</evidence>
<feature type="domain" description="Histidine kinase" evidence="12">
    <location>
        <begin position="260"/>
        <end position="478"/>
    </location>
</feature>
<dbReference type="InterPro" id="IPR036890">
    <property type="entry name" value="HATPase_C_sf"/>
</dbReference>
<dbReference type="SUPFAM" id="SSF47384">
    <property type="entry name" value="Homodimeric domain of signal transducing histidine kinase"/>
    <property type="match status" value="1"/>
</dbReference>
<dbReference type="Pfam" id="PF02518">
    <property type="entry name" value="HATPase_c"/>
    <property type="match status" value="1"/>
</dbReference>
<accession>A0A2N6SLL4</accession>
<dbReference type="CDD" id="cd00082">
    <property type="entry name" value="HisKA"/>
    <property type="match status" value="1"/>
</dbReference>
<dbReference type="STRING" id="84521.SAMN04487994_10739"/>
<evidence type="ECO:0000259" key="13">
    <source>
        <dbReference type="PROSITE" id="PS50885"/>
    </source>
</evidence>
<evidence type="ECO:0000256" key="2">
    <source>
        <dbReference type="ARBA" id="ARBA00004141"/>
    </source>
</evidence>
<keyword evidence="7 14" id="KW-0418">Kinase</keyword>
<comment type="caution">
    <text evidence="14">The sequence shown here is derived from an EMBL/GenBank/DDBJ whole genome shotgun (WGS) entry which is preliminary data.</text>
</comment>
<keyword evidence="15" id="KW-1185">Reference proteome</keyword>
<evidence type="ECO:0000256" key="7">
    <source>
        <dbReference type="ARBA" id="ARBA00022777"/>
    </source>
</evidence>
<dbReference type="EMBL" id="PNHE01000032">
    <property type="protein sequence ID" value="PMC57977.1"/>
    <property type="molecule type" value="Genomic_DNA"/>
</dbReference>
<keyword evidence="10 11" id="KW-0472">Membrane</keyword>
<dbReference type="PROSITE" id="PS50109">
    <property type="entry name" value="HIS_KIN"/>
    <property type="match status" value="1"/>
</dbReference>
<dbReference type="InterPro" id="IPR005467">
    <property type="entry name" value="His_kinase_dom"/>
</dbReference>
<dbReference type="EC" id="2.7.13.3" evidence="3"/>
<dbReference type="Proteomes" id="UP000235682">
    <property type="component" value="Unassembled WGS sequence"/>
</dbReference>
<gene>
    <name evidence="14" type="ORF">CJ205_06825</name>
</gene>
<dbReference type="Gene3D" id="1.10.287.130">
    <property type="match status" value="1"/>
</dbReference>
<dbReference type="SMART" id="SM00387">
    <property type="entry name" value="HATPase_c"/>
    <property type="match status" value="1"/>
</dbReference>
<dbReference type="CDD" id="cd00075">
    <property type="entry name" value="HATPase"/>
    <property type="match status" value="1"/>
</dbReference>
<dbReference type="FunFam" id="3.30.565.10:FF:000006">
    <property type="entry name" value="Sensor histidine kinase WalK"/>
    <property type="match status" value="1"/>
</dbReference>
<dbReference type="PROSITE" id="PS50885">
    <property type="entry name" value="HAMP"/>
    <property type="match status" value="1"/>
</dbReference>
<dbReference type="PANTHER" id="PTHR45528">
    <property type="entry name" value="SENSOR HISTIDINE KINASE CPXA"/>
    <property type="match status" value="1"/>
</dbReference>
<dbReference type="Gene3D" id="6.10.340.10">
    <property type="match status" value="1"/>
</dbReference>
<sequence length="499" mass="58679">MSLHWFKKIKEPLSLRWKWSIILFLCFSGLTILSAVSYTYYTIHQQQLLYQKRNEQLVQDVNSYLSSFGLTVEREIIAANRSDHLDRSTNAHHFDHLRTLLEPSDARINLYTVDGRTVYQTISKRLPELQESSELLYNEEIDGWINHQNIYGRESGNRVGSFTLYIPSFRSFYDLKPLLWLSLLFMLLSLPLAILISHVFLKPLTYLNDVLDLIEEENLSQIRMRQPSNDDEWSDLNVHINRLLDRIDLYVRNQKQFVEDVSHELRTPVAIVEGHLKLLTRWGKDDPEILEESIDASLQEMLRMKVLIQEMLDLSRADHVDVDYKDEVTEIYTTTAQVFSNFKMLHPEFEFYFDSENANHELFVRMFRNHYEQILIILMDNAVKYSLDRKEVHIALSSSFTHVEIAIQDFGEGMTEEDKERVFSRFYRVDKARSREKGGTGLGLSIAKQLVETYKGHIRVESSLGHGSIFYIELPLITDEEQIKQSKEKVLQQHDQLYE</sequence>
<feature type="domain" description="HAMP" evidence="13">
    <location>
        <begin position="198"/>
        <end position="252"/>
    </location>
</feature>
<keyword evidence="9" id="KW-0902">Two-component regulatory system</keyword>
<dbReference type="GO" id="GO:0000155">
    <property type="term" value="F:phosphorelay sensor kinase activity"/>
    <property type="evidence" value="ECO:0007669"/>
    <property type="project" value="InterPro"/>
</dbReference>
<protein>
    <recommendedName>
        <fullName evidence="3">histidine kinase</fullName>
        <ecNumber evidence="3">2.7.13.3</ecNumber>
    </recommendedName>
</protein>
<comment type="subcellular location">
    <subcellularLocation>
        <location evidence="2">Membrane</location>
        <topology evidence="2">Multi-pass membrane protein</topology>
    </subcellularLocation>
</comment>
<keyword evidence="8 11" id="KW-1133">Transmembrane helix</keyword>
<evidence type="ECO:0000256" key="10">
    <source>
        <dbReference type="ARBA" id="ARBA00023136"/>
    </source>
</evidence>
<reference evidence="14 15" key="1">
    <citation type="submission" date="2017-09" db="EMBL/GenBank/DDBJ databases">
        <title>Bacterial strain isolated from the female urinary microbiota.</title>
        <authorList>
            <person name="Thomas-White K."/>
            <person name="Kumar N."/>
            <person name="Forster S."/>
            <person name="Putonti C."/>
            <person name="Lawley T."/>
            <person name="Wolfe A.J."/>
        </authorList>
    </citation>
    <scope>NUCLEOTIDE SEQUENCE [LARGE SCALE GENOMIC DNA]</scope>
    <source>
        <strain evidence="14 15">UMB0852</strain>
    </source>
</reference>
<evidence type="ECO:0000256" key="1">
    <source>
        <dbReference type="ARBA" id="ARBA00000085"/>
    </source>
</evidence>
<keyword evidence="5" id="KW-0808">Transferase</keyword>
<evidence type="ECO:0000256" key="9">
    <source>
        <dbReference type="ARBA" id="ARBA00023012"/>
    </source>
</evidence>
<organism evidence="14 15">
    <name type="scientific">Dolosicoccus paucivorans</name>
    <dbReference type="NCBI Taxonomy" id="84521"/>
    <lineage>
        <taxon>Bacteria</taxon>
        <taxon>Bacillati</taxon>
        <taxon>Bacillota</taxon>
        <taxon>Bacilli</taxon>
        <taxon>Lactobacillales</taxon>
        <taxon>Aerococcaceae</taxon>
        <taxon>Dolosicoccus</taxon>
    </lineage>
</organism>
<dbReference type="PANTHER" id="PTHR45528:SF12">
    <property type="entry name" value="SENSOR HISTIDINE KINASE ARSS"/>
    <property type="match status" value="1"/>
</dbReference>
<dbReference type="AlphaFoldDB" id="A0A2N6SLL4"/>
<dbReference type="OrthoDB" id="9786919at2"/>
<evidence type="ECO:0000313" key="15">
    <source>
        <dbReference type="Proteomes" id="UP000235682"/>
    </source>
</evidence>
<evidence type="ECO:0000256" key="3">
    <source>
        <dbReference type="ARBA" id="ARBA00012438"/>
    </source>
</evidence>
<dbReference type="InterPro" id="IPR004358">
    <property type="entry name" value="Sig_transdc_His_kin-like_C"/>
</dbReference>
<name>A0A2N6SLL4_9LACT</name>
<dbReference type="InterPro" id="IPR003661">
    <property type="entry name" value="HisK_dim/P_dom"/>
</dbReference>
<keyword evidence="6 11" id="KW-0812">Transmembrane</keyword>
<feature type="transmembrane region" description="Helical" evidence="11">
    <location>
        <begin position="178"/>
        <end position="201"/>
    </location>
</feature>
<dbReference type="InterPro" id="IPR036097">
    <property type="entry name" value="HisK_dim/P_sf"/>
</dbReference>
<dbReference type="Pfam" id="PF00512">
    <property type="entry name" value="HisKA"/>
    <property type="match status" value="1"/>
</dbReference>
<dbReference type="InterPro" id="IPR050398">
    <property type="entry name" value="HssS/ArlS-like"/>
</dbReference>
<dbReference type="PRINTS" id="PR00344">
    <property type="entry name" value="BCTRLSENSOR"/>
</dbReference>
<evidence type="ECO:0000313" key="14">
    <source>
        <dbReference type="EMBL" id="PMC57977.1"/>
    </source>
</evidence>
<evidence type="ECO:0000256" key="6">
    <source>
        <dbReference type="ARBA" id="ARBA00022692"/>
    </source>
</evidence>
<evidence type="ECO:0000256" key="4">
    <source>
        <dbReference type="ARBA" id="ARBA00022553"/>
    </source>
</evidence>
<dbReference type="FunFam" id="1.10.287.130:FF:000001">
    <property type="entry name" value="Two-component sensor histidine kinase"/>
    <property type="match status" value="1"/>
</dbReference>
<dbReference type="SUPFAM" id="SSF55874">
    <property type="entry name" value="ATPase domain of HSP90 chaperone/DNA topoisomerase II/histidine kinase"/>
    <property type="match status" value="1"/>
</dbReference>
<evidence type="ECO:0000256" key="11">
    <source>
        <dbReference type="SAM" id="Phobius"/>
    </source>
</evidence>
<evidence type="ECO:0000256" key="8">
    <source>
        <dbReference type="ARBA" id="ARBA00022989"/>
    </source>
</evidence>
<comment type="catalytic activity">
    <reaction evidence="1">
        <text>ATP + protein L-histidine = ADP + protein N-phospho-L-histidine.</text>
        <dbReference type="EC" id="2.7.13.3"/>
    </reaction>
</comment>
<proteinExistence type="predicted"/>
<dbReference type="InterPro" id="IPR003594">
    <property type="entry name" value="HATPase_dom"/>
</dbReference>
<dbReference type="InterPro" id="IPR003660">
    <property type="entry name" value="HAMP_dom"/>
</dbReference>
<keyword evidence="4" id="KW-0597">Phosphoprotein</keyword>